<accession>A0A5K3FYK4</accession>
<dbReference type="AlphaFoldDB" id="A0A5K3FYK4"/>
<proteinExistence type="predicted"/>
<protein>
    <submittedName>
        <fullName evidence="1">Secreted protein</fullName>
    </submittedName>
</protein>
<evidence type="ECO:0000313" key="1">
    <source>
        <dbReference type="WBParaSite" id="MCU_013288-RA"/>
    </source>
</evidence>
<dbReference type="WBParaSite" id="MCU_013288-RA">
    <property type="protein sequence ID" value="MCU_013288-RA"/>
    <property type="gene ID" value="MCU_013288"/>
</dbReference>
<reference evidence="1" key="1">
    <citation type="submission" date="2019-11" db="UniProtKB">
        <authorList>
            <consortium name="WormBaseParasite"/>
        </authorList>
    </citation>
    <scope>IDENTIFICATION</scope>
</reference>
<name>A0A5K3FYK4_MESCO</name>
<organism evidence="1">
    <name type="scientific">Mesocestoides corti</name>
    <name type="common">Flatworm</name>
    <dbReference type="NCBI Taxonomy" id="53468"/>
    <lineage>
        <taxon>Eukaryota</taxon>
        <taxon>Metazoa</taxon>
        <taxon>Spiralia</taxon>
        <taxon>Lophotrochozoa</taxon>
        <taxon>Platyhelminthes</taxon>
        <taxon>Cestoda</taxon>
        <taxon>Eucestoda</taxon>
        <taxon>Cyclophyllidea</taxon>
        <taxon>Mesocestoididae</taxon>
        <taxon>Mesocestoides</taxon>
    </lineage>
</organism>
<sequence length="88" mass="9852">MSSITFSNLANHLCPFLQFTIQVVAGYDEVTQPLRVPRLTMTPPDTSSRHHLQSESEMNFFMVIASNDPKQITTTLAFAVIILMCGHL</sequence>